<dbReference type="Pfam" id="PF01381">
    <property type="entry name" value="HTH_3"/>
    <property type="match status" value="1"/>
</dbReference>
<dbReference type="Gene3D" id="1.10.260.40">
    <property type="entry name" value="lambda repressor-like DNA-binding domains"/>
    <property type="match status" value="1"/>
</dbReference>
<protein>
    <submittedName>
        <fullName evidence="4">Anaerobic benzoate catabolism transcriptional regulator</fullName>
    </submittedName>
</protein>
<evidence type="ECO:0000256" key="2">
    <source>
        <dbReference type="SAM" id="MobiDB-lite"/>
    </source>
</evidence>
<dbReference type="CDD" id="cd02209">
    <property type="entry name" value="cupin_XRE_C"/>
    <property type="match status" value="1"/>
</dbReference>
<dbReference type="EMBL" id="CP036425">
    <property type="protein sequence ID" value="QDU34487.1"/>
    <property type="molecule type" value="Genomic_DNA"/>
</dbReference>
<dbReference type="InterPro" id="IPR011051">
    <property type="entry name" value="RmlC_Cupin_sf"/>
</dbReference>
<evidence type="ECO:0000313" key="4">
    <source>
        <dbReference type="EMBL" id="QDU34487.1"/>
    </source>
</evidence>
<name>A0A517YW99_9BACT</name>
<organism evidence="4 5">
    <name type="scientific">Poriferisphaera corsica</name>
    <dbReference type="NCBI Taxonomy" id="2528020"/>
    <lineage>
        <taxon>Bacteria</taxon>
        <taxon>Pseudomonadati</taxon>
        <taxon>Planctomycetota</taxon>
        <taxon>Phycisphaerae</taxon>
        <taxon>Phycisphaerales</taxon>
        <taxon>Phycisphaeraceae</taxon>
        <taxon>Poriferisphaera</taxon>
    </lineage>
</organism>
<dbReference type="InterPro" id="IPR010982">
    <property type="entry name" value="Lambda_DNA-bd_dom_sf"/>
</dbReference>
<sequence length="213" mass="23702">MTNNPNQSQGNTPQDPTPSVSHDRHDGSDPVTKAVCDKVRELRKKQRWTLQQLADASGVSRSMLSQIERGQANPTLGVAYRIAQAFNLPLGHLVDAAMTESHIEIIRGDDPTFIYKSDDTMQVRTLSPLNKEKDVEFYELRLEPGTQMRSASHFEGTTEFLTVLKGQGSVHSGDDVCVLKKGDSAHYRADVPHMIENSGKTQLYAFLVTTYRA</sequence>
<dbReference type="OrthoDB" id="9781521at2"/>
<dbReference type="GO" id="GO:0005829">
    <property type="term" value="C:cytosol"/>
    <property type="evidence" value="ECO:0007669"/>
    <property type="project" value="TreeGrafter"/>
</dbReference>
<gene>
    <name evidence="4" type="ORF">KS4_25570</name>
</gene>
<dbReference type="SUPFAM" id="SSF47413">
    <property type="entry name" value="lambda repressor-like DNA-binding domains"/>
    <property type="match status" value="1"/>
</dbReference>
<dbReference type="Pfam" id="PF07883">
    <property type="entry name" value="Cupin_2"/>
    <property type="match status" value="1"/>
</dbReference>
<proteinExistence type="predicted"/>
<dbReference type="InterPro" id="IPR050807">
    <property type="entry name" value="TransReg_Diox_bact_type"/>
</dbReference>
<dbReference type="AlphaFoldDB" id="A0A517YW99"/>
<dbReference type="GO" id="GO:0003677">
    <property type="term" value="F:DNA binding"/>
    <property type="evidence" value="ECO:0007669"/>
    <property type="project" value="UniProtKB-KW"/>
</dbReference>
<feature type="region of interest" description="Disordered" evidence="2">
    <location>
        <begin position="1"/>
        <end position="32"/>
    </location>
</feature>
<evidence type="ECO:0000313" key="5">
    <source>
        <dbReference type="Proteomes" id="UP000317369"/>
    </source>
</evidence>
<dbReference type="GO" id="GO:0003700">
    <property type="term" value="F:DNA-binding transcription factor activity"/>
    <property type="evidence" value="ECO:0007669"/>
    <property type="project" value="TreeGrafter"/>
</dbReference>
<keyword evidence="5" id="KW-1185">Reference proteome</keyword>
<dbReference type="KEGG" id="pcor:KS4_25570"/>
<dbReference type="Gene3D" id="2.60.120.10">
    <property type="entry name" value="Jelly Rolls"/>
    <property type="match status" value="1"/>
</dbReference>
<dbReference type="PANTHER" id="PTHR46797:SF1">
    <property type="entry name" value="METHYLPHOSPHONATE SYNTHASE"/>
    <property type="match status" value="1"/>
</dbReference>
<dbReference type="CDD" id="cd00093">
    <property type="entry name" value="HTH_XRE"/>
    <property type="match status" value="1"/>
</dbReference>
<dbReference type="RefSeq" id="WP_145078368.1">
    <property type="nucleotide sequence ID" value="NZ_CP036425.1"/>
</dbReference>
<feature type="domain" description="HTH cro/C1-type" evidence="3">
    <location>
        <begin position="39"/>
        <end position="93"/>
    </location>
</feature>
<dbReference type="PROSITE" id="PS50943">
    <property type="entry name" value="HTH_CROC1"/>
    <property type="match status" value="1"/>
</dbReference>
<dbReference type="SMART" id="SM00530">
    <property type="entry name" value="HTH_XRE"/>
    <property type="match status" value="1"/>
</dbReference>
<dbReference type="InterPro" id="IPR013096">
    <property type="entry name" value="Cupin_2"/>
</dbReference>
<dbReference type="InterPro" id="IPR014710">
    <property type="entry name" value="RmlC-like_jellyroll"/>
</dbReference>
<feature type="compositionally biased region" description="Polar residues" evidence="2">
    <location>
        <begin position="1"/>
        <end position="20"/>
    </location>
</feature>
<accession>A0A517YW99</accession>
<dbReference type="Proteomes" id="UP000317369">
    <property type="component" value="Chromosome"/>
</dbReference>
<evidence type="ECO:0000259" key="3">
    <source>
        <dbReference type="PROSITE" id="PS50943"/>
    </source>
</evidence>
<dbReference type="PANTHER" id="PTHR46797">
    <property type="entry name" value="HTH-TYPE TRANSCRIPTIONAL REGULATOR"/>
    <property type="match status" value="1"/>
</dbReference>
<evidence type="ECO:0000256" key="1">
    <source>
        <dbReference type="ARBA" id="ARBA00023125"/>
    </source>
</evidence>
<reference evidence="4 5" key="1">
    <citation type="submission" date="2019-02" db="EMBL/GenBank/DDBJ databases">
        <title>Deep-cultivation of Planctomycetes and their phenomic and genomic characterization uncovers novel biology.</title>
        <authorList>
            <person name="Wiegand S."/>
            <person name="Jogler M."/>
            <person name="Boedeker C."/>
            <person name="Pinto D."/>
            <person name="Vollmers J."/>
            <person name="Rivas-Marin E."/>
            <person name="Kohn T."/>
            <person name="Peeters S.H."/>
            <person name="Heuer A."/>
            <person name="Rast P."/>
            <person name="Oberbeckmann S."/>
            <person name="Bunk B."/>
            <person name="Jeske O."/>
            <person name="Meyerdierks A."/>
            <person name="Storesund J.E."/>
            <person name="Kallscheuer N."/>
            <person name="Luecker S."/>
            <person name="Lage O.M."/>
            <person name="Pohl T."/>
            <person name="Merkel B.J."/>
            <person name="Hornburger P."/>
            <person name="Mueller R.-W."/>
            <person name="Bruemmer F."/>
            <person name="Labrenz M."/>
            <person name="Spormann A.M."/>
            <person name="Op den Camp H."/>
            <person name="Overmann J."/>
            <person name="Amann R."/>
            <person name="Jetten M.S.M."/>
            <person name="Mascher T."/>
            <person name="Medema M.H."/>
            <person name="Devos D.P."/>
            <person name="Kaster A.-K."/>
            <person name="Ovreas L."/>
            <person name="Rohde M."/>
            <person name="Galperin M.Y."/>
            <person name="Jogler C."/>
        </authorList>
    </citation>
    <scope>NUCLEOTIDE SEQUENCE [LARGE SCALE GENOMIC DNA]</scope>
    <source>
        <strain evidence="4 5">KS4</strain>
    </source>
</reference>
<keyword evidence="1" id="KW-0238">DNA-binding</keyword>
<dbReference type="InterPro" id="IPR001387">
    <property type="entry name" value="Cro/C1-type_HTH"/>
</dbReference>
<dbReference type="SUPFAM" id="SSF51182">
    <property type="entry name" value="RmlC-like cupins"/>
    <property type="match status" value="1"/>
</dbReference>